<dbReference type="EMBL" id="MCFK01000166">
    <property type="protein sequence ID" value="RKF65913.1"/>
    <property type="molecule type" value="Genomic_DNA"/>
</dbReference>
<organism evidence="3 4">
    <name type="scientific">Erysiphe neolycopersici</name>
    <dbReference type="NCBI Taxonomy" id="212602"/>
    <lineage>
        <taxon>Eukaryota</taxon>
        <taxon>Fungi</taxon>
        <taxon>Dikarya</taxon>
        <taxon>Ascomycota</taxon>
        <taxon>Pezizomycotina</taxon>
        <taxon>Leotiomycetes</taxon>
        <taxon>Erysiphales</taxon>
        <taxon>Erysiphaceae</taxon>
        <taxon>Erysiphe</taxon>
    </lineage>
</organism>
<reference evidence="3 4" key="1">
    <citation type="journal article" date="2018" name="BMC Genomics">
        <title>Comparative genome analyses reveal sequence features reflecting distinct modes of host-adaptation between dicot and monocot powdery mildew.</title>
        <authorList>
            <person name="Wu Y."/>
            <person name="Ma X."/>
            <person name="Pan Z."/>
            <person name="Kale S.D."/>
            <person name="Song Y."/>
            <person name="King H."/>
            <person name="Zhang Q."/>
            <person name="Presley C."/>
            <person name="Deng X."/>
            <person name="Wei C.I."/>
            <person name="Xiao S."/>
        </authorList>
    </citation>
    <scope>NUCLEOTIDE SEQUENCE [LARGE SCALE GENOMIC DNA]</scope>
    <source>
        <strain evidence="3">UMSG2</strain>
    </source>
</reference>
<evidence type="ECO:0000259" key="2">
    <source>
        <dbReference type="Pfam" id="PF20255"/>
    </source>
</evidence>
<dbReference type="STRING" id="212602.A0A420I876"/>
<dbReference type="InterPro" id="IPR046541">
    <property type="entry name" value="DUF6606"/>
</dbReference>
<accession>A0A420I876</accession>
<keyword evidence="1" id="KW-0732">Signal</keyword>
<evidence type="ECO:0000256" key="1">
    <source>
        <dbReference type="SAM" id="SignalP"/>
    </source>
</evidence>
<feature type="domain" description="DUF6606" evidence="2">
    <location>
        <begin position="12"/>
        <end position="284"/>
    </location>
</feature>
<keyword evidence="3" id="KW-0378">Hydrolase</keyword>
<evidence type="ECO:0000313" key="4">
    <source>
        <dbReference type="Proteomes" id="UP000286134"/>
    </source>
</evidence>
<feature type="chain" id="PRO_5019322298" evidence="1">
    <location>
        <begin position="19"/>
        <end position="1187"/>
    </location>
</feature>
<proteinExistence type="predicted"/>
<name>A0A420I876_9PEZI</name>
<protein>
    <submittedName>
        <fullName evidence="3">Putative p-loop containing nucleoside triphosphate hydrolase</fullName>
    </submittedName>
</protein>
<comment type="caution">
    <text evidence="3">The sequence shown here is derived from an EMBL/GenBank/DDBJ whole genome shotgun (WGS) entry which is preliminary data.</text>
</comment>
<dbReference type="OrthoDB" id="3182339at2759"/>
<sequence length="1187" mass="136170">MLMSTNILGILSNHIALPAQLPGCQDDDPNQIEIQLIHRLSVATSKILEVASSDHKNVWNSLYHSLLLTFSVHANEGLSKSEIISAIQSLNNHDFVLFHVTEQNTGLTVTLQKSKNEENLLFELSEASPRCEDVLASSNTLLWEFPNSAVSIPVSSYNEYDLEDELANFLVQASDESVKDVAPHTKKANSLAYESRDTVDPILISGILMTFLKNKGTNSYPPLLTKRVRDDVCWDGSGVNPWRRSPMWLLLRVATEKHLCEMLGWQIGHLYYKLLMCLFHSLFLAEYTKSSSIKGDVLQHITRKLVIRIDKLHDKDSKLKSNLASQFIELYNALEDTFHDSVECARKRLLALIHVFKVIDIIGIQHNPPIHRIRFRLDEKYYKLQLLNSDRYISNSLSISGCKIPSLATQHQNNVSILSSAPSSTISAIENYIELAEFESKIESSLQQHQSENKSHETCDSHGQDIAHSIEYYLENIGISYQDNSEQKSKMLLIVLELWVELDKCTIQSFSLLKSFSPGIPQEITNVLLLSRLEDLERLNQIRNYLITRQKDCGNSSLTIFDQPSENCFAVQYYNNLPKTSIMKKSHIKIKNDSQTTRKNKINEWHQMNIKFQLLQSEESNLTHVLTRGEHDYQRCTKCYKKRVIKRFRMQIHEWPLPSDTFTQKTILFELHCPASFSIYRDISWMILIDLASNTVKEVEPLPEFLLSDYNALFKYSTTSKGLSRFTLASKAKSFMTTHYANVKFPAREVDVCLPSGAKFQYFDKKNKIWPSKLSGLSFAHHCSLNFPEGSPFFSFSKILSLKIDTPDPSSYAVVASCVKCPTGVPIHEFSSMQTLLSGFRHRWLQILIEMGSSNINFSTESTSCFMNFLSLQVGPRDEEDVRGIIHCVFLDQGFCSRLIYWINWRLDEISSIVRKRDVFHMEILITLAIRLFELGGPSHRVEGYNILTKVRNTTLNWLSELKKEIKASDNNETSQKLALYVIWTSLLCRRTFVVFIGLSSIPHDLISSYLESSISLQEHLNDDNSALSISLKAALIRDAKMIWSLRRILRESIHLKALTSVLLAHMPSLDLSETLKKTPLQYQVAPRDWWVEIVTKKSEKLKQQHINFNILTGHLLIDGKPIGKLPKKWRESKIYKRLFGTEVIHIWSSQLSGMDYVLDQKRYEHEIHFGTKNGIKERRTSRTSSI</sequence>
<dbReference type="AlphaFoldDB" id="A0A420I876"/>
<evidence type="ECO:0000313" key="3">
    <source>
        <dbReference type="EMBL" id="RKF65913.1"/>
    </source>
</evidence>
<dbReference type="Pfam" id="PF20255">
    <property type="entry name" value="DUF6606"/>
    <property type="match status" value="1"/>
</dbReference>
<gene>
    <name evidence="3" type="ORF">OnM2_001023</name>
</gene>
<dbReference type="Proteomes" id="UP000286134">
    <property type="component" value="Unassembled WGS sequence"/>
</dbReference>
<feature type="signal peptide" evidence="1">
    <location>
        <begin position="1"/>
        <end position="18"/>
    </location>
</feature>
<keyword evidence="4" id="KW-1185">Reference proteome</keyword>
<dbReference type="GO" id="GO:0016787">
    <property type="term" value="F:hydrolase activity"/>
    <property type="evidence" value="ECO:0007669"/>
    <property type="project" value="UniProtKB-KW"/>
</dbReference>